<keyword evidence="10" id="KW-0966">Cell projection</keyword>
<evidence type="ECO:0000259" key="6">
    <source>
        <dbReference type="Pfam" id="PF00460"/>
    </source>
</evidence>
<dbReference type="Pfam" id="PF06429">
    <property type="entry name" value="Flg_bbr_C"/>
    <property type="match status" value="1"/>
</dbReference>
<reference evidence="10 11" key="1">
    <citation type="submission" date="2007-10" db="EMBL/GenBank/DDBJ databases">
        <authorList>
            <person name="Wagner-Dobler I."/>
            <person name="Ferriera S."/>
            <person name="Johnson J."/>
            <person name="Kravitz S."/>
            <person name="Beeson K."/>
            <person name="Sutton G."/>
            <person name="Rogers Y.-H."/>
            <person name="Friedman R."/>
            <person name="Frazier M."/>
            <person name="Venter J.C."/>
        </authorList>
    </citation>
    <scope>NUCLEOTIDE SEQUENCE [LARGE SCALE GENOMIC DNA]</scope>
    <source>
        <strain evidence="10 11">DFL-43</strain>
    </source>
</reference>
<dbReference type="Proteomes" id="UP000004291">
    <property type="component" value="Chromosome"/>
</dbReference>
<comment type="similarity">
    <text evidence="2 5">Belongs to the flagella basal body rod proteins family.</text>
</comment>
<name>A9CYP0_HOEPD</name>
<dbReference type="InterPro" id="IPR019776">
    <property type="entry name" value="Flagellar_basal_body_rod_CS"/>
</dbReference>
<dbReference type="EMBL" id="ABIA03000002">
    <property type="protein sequence ID" value="EDQ34603.1"/>
    <property type="molecule type" value="Genomic_DNA"/>
</dbReference>
<dbReference type="InterPro" id="IPR037925">
    <property type="entry name" value="FlgE/F/G-like"/>
</dbReference>
<dbReference type="Pfam" id="PF07559">
    <property type="entry name" value="FlgE_D2"/>
    <property type="match status" value="1"/>
</dbReference>
<dbReference type="GO" id="GO:0071978">
    <property type="term" value="P:bacterial-type flagellum-dependent swarming motility"/>
    <property type="evidence" value="ECO:0007669"/>
    <property type="project" value="TreeGrafter"/>
</dbReference>
<evidence type="ECO:0000256" key="4">
    <source>
        <dbReference type="ARBA" id="ARBA00023143"/>
    </source>
</evidence>
<dbReference type="HOGENOM" id="CLU_013687_2_3_5"/>
<dbReference type="eggNOG" id="COG1749">
    <property type="taxonomic scope" value="Bacteria"/>
</dbReference>
<evidence type="ECO:0000313" key="11">
    <source>
        <dbReference type="Proteomes" id="UP000004291"/>
    </source>
</evidence>
<evidence type="ECO:0000313" key="10">
    <source>
        <dbReference type="EMBL" id="EDQ34603.1"/>
    </source>
</evidence>
<dbReference type="InterPro" id="IPR001444">
    <property type="entry name" value="Flag_bb_rod_N"/>
</dbReference>
<protein>
    <recommendedName>
        <fullName evidence="3">Flagellar hook protein FlgE</fullName>
    </recommendedName>
</protein>
<sequence length="419" mass="43350">MSLYGMMRTGASGMNAQANRLGTVADNMANANTTGYKRASAEFSSLILPGSAGSYNSGAVTTDVRYSISQAGALEFTSSKTDMALDGSGFFIVTDDNGLPFLTRAGSFVPDGEGFLVNAAGFRLMGYNYESGTPTPVVNGFDGLVPVNVSAGSLTAAPSTTGYFQANLDEGATIVPAADLPSTNSATADYTSKSSLIAIDNLGGEVLLDFYYTKTATNTWEVTVYDRAGASAGTSFPYASAPLATTTLQFDPLNGQLAGASATDISFTVPGGAGLTIDLSNMSQLNYAFTVDDANVNGSKPSTVTDIEISEDGTIFASYENGTLEPLYRVALADVTSPDKLRPLAGNVYSQGLDSGVITTGFAGSGSFGKVVSGALESSNVDIAEELTDMIAAQRSYTANSKVFQTGSDLMEVLVNLKR</sequence>
<dbReference type="OrthoDB" id="8372879at2"/>
<dbReference type="InterPro" id="IPR010930">
    <property type="entry name" value="Flg_bb/hook_C_dom"/>
</dbReference>
<proteinExistence type="inferred from homology"/>
<keyword evidence="10" id="KW-0969">Cilium</keyword>
<evidence type="ECO:0000256" key="3">
    <source>
        <dbReference type="ARBA" id="ARBA00019015"/>
    </source>
</evidence>
<dbReference type="NCBIfam" id="TIGR03506">
    <property type="entry name" value="FlgEFG_subfam"/>
    <property type="match status" value="1"/>
</dbReference>
<reference evidence="10 11" key="2">
    <citation type="submission" date="2012-06" db="EMBL/GenBank/DDBJ databases">
        <authorList>
            <person name="Fiebig A."/>
        </authorList>
    </citation>
    <scope>NUCLEOTIDE SEQUENCE [LARGE SCALE GENOMIC DNA]</scope>
    <source>
        <strain evidence="10 11">DFL-43</strain>
    </source>
</reference>
<comment type="subcellular location">
    <subcellularLocation>
        <location evidence="1 5">Bacterial flagellum basal body</location>
    </subcellularLocation>
</comment>
<dbReference type="InterPro" id="IPR020013">
    <property type="entry name" value="Flagellar_FlgE/F/G"/>
</dbReference>
<feature type="domain" description="Flagellar hook protein FlgE D2" evidence="8">
    <location>
        <begin position="167"/>
        <end position="298"/>
    </location>
</feature>
<dbReference type="Pfam" id="PF22692">
    <property type="entry name" value="LlgE_F_G_D1"/>
    <property type="match status" value="1"/>
</dbReference>
<evidence type="ECO:0000259" key="7">
    <source>
        <dbReference type="Pfam" id="PF06429"/>
    </source>
</evidence>
<dbReference type="InterPro" id="IPR011491">
    <property type="entry name" value="FlgE_D2"/>
</dbReference>
<dbReference type="STRING" id="411684.HPDFL43_00360"/>
<comment type="caution">
    <text evidence="10">The sequence shown here is derived from an EMBL/GenBank/DDBJ whole genome shotgun (WGS) entry which is preliminary data.</text>
</comment>
<evidence type="ECO:0000259" key="8">
    <source>
        <dbReference type="Pfam" id="PF07559"/>
    </source>
</evidence>
<organism evidence="10 11">
    <name type="scientific">Hoeflea phototrophica (strain DSM 17068 / NCIMB 14078 / DFL-43)</name>
    <dbReference type="NCBI Taxonomy" id="411684"/>
    <lineage>
        <taxon>Bacteria</taxon>
        <taxon>Pseudomonadati</taxon>
        <taxon>Pseudomonadota</taxon>
        <taxon>Alphaproteobacteria</taxon>
        <taxon>Hyphomicrobiales</taxon>
        <taxon>Rhizobiaceae</taxon>
        <taxon>Hoeflea</taxon>
    </lineage>
</organism>
<dbReference type="Pfam" id="PF00460">
    <property type="entry name" value="Flg_bb_rod"/>
    <property type="match status" value="1"/>
</dbReference>
<feature type="domain" description="Flagellar hook protein FlgE/F/G-like D1" evidence="9">
    <location>
        <begin position="84"/>
        <end position="126"/>
    </location>
</feature>
<dbReference type="PROSITE" id="PS00588">
    <property type="entry name" value="FLAGELLA_BB_ROD"/>
    <property type="match status" value="1"/>
</dbReference>
<dbReference type="PANTHER" id="PTHR30435:SF19">
    <property type="entry name" value="FLAGELLAR BASAL-BODY ROD PROTEIN FLGG"/>
    <property type="match status" value="1"/>
</dbReference>
<dbReference type="InterPro" id="IPR053967">
    <property type="entry name" value="LlgE_F_G-like_D1"/>
</dbReference>
<feature type="domain" description="Flagellar basal-body/hook protein C-terminal" evidence="7">
    <location>
        <begin position="373"/>
        <end position="417"/>
    </location>
</feature>
<keyword evidence="4 5" id="KW-0975">Bacterial flagellum</keyword>
<dbReference type="PANTHER" id="PTHR30435">
    <property type="entry name" value="FLAGELLAR PROTEIN"/>
    <property type="match status" value="1"/>
</dbReference>
<dbReference type="InterPro" id="IPR037058">
    <property type="entry name" value="Falgellar_hook_FlgE_sf"/>
</dbReference>
<keyword evidence="10" id="KW-0282">Flagellum</keyword>
<evidence type="ECO:0000256" key="1">
    <source>
        <dbReference type="ARBA" id="ARBA00004117"/>
    </source>
</evidence>
<dbReference type="AlphaFoldDB" id="A9CYP0"/>
<dbReference type="GO" id="GO:0009425">
    <property type="term" value="C:bacterial-type flagellum basal body"/>
    <property type="evidence" value="ECO:0007669"/>
    <property type="project" value="UniProtKB-SubCell"/>
</dbReference>
<dbReference type="RefSeq" id="WP_007195864.1">
    <property type="nucleotide sequence ID" value="NZ_CM002917.1"/>
</dbReference>
<feature type="domain" description="Flagellar basal body rod protein N-terminal" evidence="6">
    <location>
        <begin position="7"/>
        <end position="37"/>
    </location>
</feature>
<accession>A9CYP0</accession>
<dbReference type="SUPFAM" id="SSF117143">
    <property type="entry name" value="Flagellar hook protein flgE"/>
    <property type="match status" value="1"/>
</dbReference>
<keyword evidence="11" id="KW-1185">Reference proteome</keyword>
<evidence type="ECO:0000256" key="5">
    <source>
        <dbReference type="RuleBase" id="RU362116"/>
    </source>
</evidence>
<evidence type="ECO:0000256" key="2">
    <source>
        <dbReference type="ARBA" id="ARBA00009677"/>
    </source>
</evidence>
<evidence type="ECO:0000259" key="9">
    <source>
        <dbReference type="Pfam" id="PF22692"/>
    </source>
</evidence>
<dbReference type="Gene3D" id="2.60.98.20">
    <property type="entry name" value="Flagellar hook protein FlgE"/>
    <property type="match status" value="1"/>
</dbReference>
<gene>
    <name evidence="10" type="ORF">HPDFL43_00360</name>
</gene>